<accession>A0A1I3V524</accession>
<dbReference type="AlphaFoldDB" id="A0A1I3V524"/>
<keyword evidence="1" id="KW-1133">Transmembrane helix</keyword>
<dbReference type="Proteomes" id="UP000183299">
    <property type="component" value="Unassembled WGS sequence"/>
</dbReference>
<feature type="transmembrane region" description="Helical" evidence="1">
    <location>
        <begin position="68"/>
        <end position="91"/>
    </location>
</feature>
<dbReference type="RefSeq" id="WP_066608843.1">
    <property type="nucleotide sequence ID" value="NZ_FORY01000013.1"/>
</dbReference>
<proteinExistence type="predicted"/>
<keyword evidence="3" id="KW-1185">Reference proteome</keyword>
<evidence type="ECO:0000313" key="2">
    <source>
        <dbReference type="EMBL" id="SFJ90222.1"/>
    </source>
</evidence>
<dbReference type="EMBL" id="FORY01000013">
    <property type="protein sequence ID" value="SFJ90222.1"/>
    <property type="molecule type" value="Genomic_DNA"/>
</dbReference>
<protein>
    <submittedName>
        <fullName evidence="2">Uncharacterized protein</fullName>
    </submittedName>
</protein>
<dbReference type="STRING" id="576117.SAMN04488138_113115"/>
<sequence>MNSTVEKLRESLRELQGQLEKEALEARERFQYRFSNGRVVFEEEARKRGRRLRVRWSVFLRRARPWEIATAPVIYSLIIPFALLDIFVTIYQRICFPVYGIPKVERKAYIAVDRHKLTYLNFMQKLNCIYCGYCNGLLSYVREVAGRTEYYWCPIKHARAMPDRHEKYQHFLEFGDAESWDKHFHTMKKRARACEDCDGCGPGGAS</sequence>
<keyword evidence="1" id="KW-0472">Membrane</keyword>
<evidence type="ECO:0000256" key="1">
    <source>
        <dbReference type="SAM" id="Phobius"/>
    </source>
</evidence>
<dbReference type="GeneID" id="98666214"/>
<evidence type="ECO:0000313" key="3">
    <source>
        <dbReference type="Proteomes" id="UP000183299"/>
    </source>
</evidence>
<dbReference type="OrthoDB" id="9795505at2"/>
<name>A0A1I3V524_9RHOB</name>
<organism evidence="2 3">
    <name type="scientific">Celeribacter halophilus</name>
    <dbReference type="NCBI Taxonomy" id="576117"/>
    <lineage>
        <taxon>Bacteria</taxon>
        <taxon>Pseudomonadati</taxon>
        <taxon>Pseudomonadota</taxon>
        <taxon>Alphaproteobacteria</taxon>
        <taxon>Rhodobacterales</taxon>
        <taxon>Roseobacteraceae</taxon>
        <taxon>Celeribacter</taxon>
    </lineage>
</organism>
<keyword evidence="1" id="KW-0812">Transmembrane</keyword>
<gene>
    <name evidence="2" type="ORF">SAMN04488138_113115</name>
</gene>
<reference evidence="2 3" key="1">
    <citation type="submission" date="2016-10" db="EMBL/GenBank/DDBJ databases">
        <authorList>
            <person name="de Groot N.N."/>
        </authorList>
    </citation>
    <scope>NUCLEOTIDE SEQUENCE [LARGE SCALE GENOMIC DNA]</scope>
    <source>
        <strain evidence="2 3">CGMCC 1.8891</strain>
    </source>
</reference>